<keyword evidence="3" id="KW-1185">Reference proteome</keyword>
<comment type="caution">
    <text evidence="2">The sequence shown here is derived from an EMBL/GenBank/DDBJ whole genome shotgun (WGS) entry which is preliminary data.</text>
</comment>
<accession>A0A4Y2QX48</accession>
<dbReference type="AlphaFoldDB" id="A0A4Y2QX48"/>
<protein>
    <submittedName>
        <fullName evidence="2">Uncharacterized protein</fullName>
    </submittedName>
</protein>
<sequence length="91" mass="10441">LPARIAANIAKRDFKDVRTPKEIPVDQTLSKTINTPSRSNSFQDDQLTKSIKHNPRRSTHQDDQTHSKRIQLTVDQNTFQDDKLTSRSNTP</sequence>
<dbReference type="EMBL" id="BGPR01141060">
    <property type="protein sequence ID" value="GBN67796.1"/>
    <property type="molecule type" value="Genomic_DNA"/>
</dbReference>
<feature type="non-terminal residue" evidence="2">
    <location>
        <position position="1"/>
    </location>
</feature>
<dbReference type="Proteomes" id="UP000499080">
    <property type="component" value="Unassembled WGS sequence"/>
</dbReference>
<proteinExistence type="predicted"/>
<name>A0A4Y2QX48_ARAVE</name>
<feature type="compositionally biased region" description="Polar residues" evidence="1">
    <location>
        <begin position="27"/>
        <end position="49"/>
    </location>
</feature>
<evidence type="ECO:0000313" key="2">
    <source>
        <dbReference type="EMBL" id="GBN67796.1"/>
    </source>
</evidence>
<reference evidence="2 3" key="1">
    <citation type="journal article" date="2019" name="Sci. Rep.">
        <title>Orb-weaving spider Araneus ventricosus genome elucidates the spidroin gene catalogue.</title>
        <authorList>
            <person name="Kono N."/>
            <person name="Nakamura H."/>
            <person name="Ohtoshi R."/>
            <person name="Moran D.A.P."/>
            <person name="Shinohara A."/>
            <person name="Yoshida Y."/>
            <person name="Fujiwara M."/>
            <person name="Mori M."/>
            <person name="Tomita M."/>
            <person name="Arakawa K."/>
        </authorList>
    </citation>
    <scope>NUCLEOTIDE SEQUENCE [LARGE SCALE GENOMIC DNA]</scope>
</reference>
<evidence type="ECO:0000256" key="1">
    <source>
        <dbReference type="SAM" id="MobiDB-lite"/>
    </source>
</evidence>
<gene>
    <name evidence="2" type="ORF">AVEN_70820_1</name>
</gene>
<evidence type="ECO:0000313" key="3">
    <source>
        <dbReference type="Proteomes" id="UP000499080"/>
    </source>
</evidence>
<organism evidence="2 3">
    <name type="scientific">Araneus ventricosus</name>
    <name type="common">Orbweaver spider</name>
    <name type="synonym">Epeira ventricosa</name>
    <dbReference type="NCBI Taxonomy" id="182803"/>
    <lineage>
        <taxon>Eukaryota</taxon>
        <taxon>Metazoa</taxon>
        <taxon>Ecdysozoa</taxon>
        <taxon>Arthropoda</taxon>
        <taxon>Chelicerata</taxon>
        <taxon>Arachnida</taxon>
        <taxon>Araneae</taxon>
        <taxon>Araneomorphae</taxon>
        <taxon>Entelegynae</taxon>
        <taxon>Araneoidea</taxon>
        <taxon>Araneidae</taxon>
        <taxon>Araneus</taxon>
    </lineage>
</organism>
<feature type="region of interest" description="Disordered" evidence="1">
    <location>
        <begin position="21"/>
        <end position="91"/>
    </location>
</feature>